<keyword evidence="4" id="KW-1185">Reference proteome</keyword>
<feature type="transmembrane region" description="Helical" evidence="1">
    <location>
        <begin position="76"/>
        <end position="96"/>
    </location>
</feature>
<keyword evidence="1" id="KW-0812">Transmembrane</keyword>
<dbReference type="NCBIfam" id="NF037970">
    <property type="entry name" value="vanZ_1"/>
    <property type="match status" value="1"/>
</dbReference>
<evidence type="ECO:0000259" key="2">
    <source>
        <dbReference type="Pfam" id="PF04892"/>
    </source>
</evidence>
<organism evidence="3 4">
    <name type="scientific">Halorientalis pallida</name>
    <dbReference type="NCBI Taxonomy" id="2479928"/>
    <lineage>
        <taxon>Archaea</taxon>
        <taxon>Methanobacteriati</taxon>
        <taxon>Methanobacteriota</taxon>
        <taxon>Stenosarchaea group</taxon>
        <taxon>Halobacteria</taxon>
        <taxon>Halobacteriales</taxon>
        <taxon>Haloarculaceae</taxon>
        <taxon>Halorientalis</taxon>
    </lineage>
</organism>
<dbReference type="Pfam" id="PF04892">
    <property type="entry name" value="VanZ"/>
    <property type="match status" value="1"/>
</dbReference>
<feature type="domain" description="VanZ-like" evidence="2">
    <location>
        <begin position="50"/>
        <end position="122"/>
    </location>
</feature>
<reference evidence="3 4" key="1">
    <citation type="submission" date="2019-01" db="EMBL/GenBank/DDBJ databases">
        <title>Halorientalis sp. F13-25 a new haloarchaeum isolated from hypersaline water.</title>
        <authorList>
            <person name="Ana D.-V."/>
            <person name="Cristina S.-P."/>
            <person name="Antonio V."/>
        </authorList>
    </citation>
    <scope>NUCLEOTIDE SEQUENCE [LARGE SCALE GENOMIC DNA]</scope>
    <source>
        <strain evidence="3 4">F13-25</strain>
    </source>
</reference>
<evidence type="ECO:0000313" key="4">
    <source>
        <dbReference type="Proteomes" id="UP000289691"/>
    </source>
</evidence>
<dbReference type="RefSeq" id="WP_129070191.1">
    <property type="nucleotide sequence ID" value="NZ_RDFA01000006.1"/>
</dbReference>
<evidence type="ECO:0000256" key="1">
    <source>
        <dbReference type="SAM" id="Phobius"/>
    </source>
</evidence>
<dbReference type="Proteomes" id="UP000289691">
    <property type="component" value="Unassembled WGS sequence"/>
</dbReference>
<accession>A0A498KSJ4</accession>
<feature type="transmembrane region" description="Helical" evidence="1">
    <location>
        <begin position="51"/>
        <end position="69"/>
    </location>
</feature>
<keyword evidence="1" id="KW-0472">Membrane</keyword>
<dbReference type="InterPro" id="IPR006976">
    <property type="entry name" value="VanZ-like"/>
</dbReference>
<dbReference type="AlphaFoldDB" id="A0A498KSJ4"/>
<dbReference type="EMBL" id="RDFA01000006">
    <property type="protein sequence ID" value="RXK47488.1"/>
    <property type="molecule type" value="Genomic_DNA"/>
</dbReference>
<protein>
    <submittedName>
        <fullName evidence="3">VanZ family protein</fullName>
    </submittedName>
</protein>
<gene>
    <name evidence="3" type="ORF">EAF64_17100</name>
</gene>
<feature type="transmembrane region" description="Helical" evidence="1">
    <location>
        <begin position="12"/>
        <end position="31"/>
    </location>
</feature>
<name>A0A498KSJ4_9EURY</name>
<comment type="caution">
    <text evidence="3">The sequence shown here is derived from an EMBL/GenBank/DDBJ whole genome shotgun (WGS) entry which is preliminary data.</text>
</comment>
<evidence type="ECO:0000313" key="3">
    <source>
        <dbReference type="EMBL" id="RXK47488.1"/>
    </source>
</evidence>
<sequence length="132" mass="13257">MQRPSVVSGTGPARAVPVIVYAAVVLVASVADPPAGGLTPAGPLGLVGVDKWLHAVGYATLTLLVAYALSGATKRWPAVAVAVAAIYGAGIEVVQSVLPFRSFDVLDVLANTLGALLVGIVVSVVSRRSEAA</sequence>
<feature type="transmembrane region" description="Helical" evidence="1">
    <location>
        <begin position="108"/>
        <end position="126"/>
    </location>
</feature>
<keyword evidence="1" id="KW-1133">Transmembrane helix</keyword>
<dbReference type="PANTHER" id="PTHR28008:SF1">
    <property type="entry name" value="DOMAIN PROTEIN, PUTATIVE (AFU_ORTHOLOGUE AFUA_3G10980)-RELATED"/>
    <property type="match status" value="1"/>
</dbReference>
<proteinExistence type="predicted"/>
<dbReference type="PANTHER" id="PTHR28008">
    <property type="entry name" value="DOMAIN PROTEIN, PUTATIVE (AFU_ORTHOLOGUE AFUA_3G10980)-RELATED"/>
    <property type="match status" value="1"/>
</dbReference>